<accession>A0A5M6CC06</accession>
<dbReference type="Proteomes" id="UP000323632">
    <property type="component" value="Unassembled WGS sequence"/>
</dbReference>
<evidence type="ECO:0000313" key="2">
    <source>
        <dbReference type="Proteomes" id="UP000323632"/>
    </source>
</evidence>
<dbReference type="AlphaFoldDB" id="A0A5M6CC06"/>
<protein>
    <submittedName>
        <fullName evidence="1">Uncharacterized protein</fullName>
    </submittedName>
</protein>
<gene>
    <name evidence="1" type="ORF">F0919_18050</name>
</gene>
<dbReference type="RefSeq" id="WP_150034272.1">
    <property type="nucleotide sequence ID" value="NZ_VWSH01000004.1"/>
</dbReference>
<comment type="caution">
    <text evidence="1">The sequence shown here is derived from an EMBL/GenBank/DDBJ whole genome shotgun (WGS) entry which is preliminary data.</text>
</comment>
<name>A0A5M6CC06_9BACT</name>
<sequence>MTPAQFILLVFEVRQLQKKYELTRDGNVRKRMKKYEAILDNVIKQEMKPRNPQQELFEAS</sequence>
<proteinExistence type="predicted"/>
<organism evidence="1 2">
    <name type="scientific">Taibaiella lutea</name>
    <dbReference type="NCBI Taxonomy" id="2608001"/>
    <lineage>
        <taxon>Bacteria</taxon>
        <taxon>Pseudomonadati</taxon>
        <taxon>Bacteroidota</taxon>
        <taxon>Chitinophagia</taxon>
        <taxon>Chitinophagales</taxon>
        <taxon>Chitinophagaceae</taxon>
        <taxon>Taibaiella</taxon>
    </lineage>
</organism>
<keyword evidence="2" id="KW-1185">Reference proteome</keyword>
<evidence type="ECO:0000313" key="1">
    <source>
        <dbReference type="EMBL" id="KAA5532684.1"/>
    </source>
</evidence>
<reference evidence="1 2" key="1">
    <citation type="submission" date="2019-09" db="EMBL/GenBank/DDBJ databases">
        <title>Genome sequence and assembly of Taibaiella sp.</title>
        <authorList>
            <person name="Chhetri G."/>
        </authorList>
    </citation>
    <scope>NUCLEOTIDE SEQUENCE [LARGE SCALE GENOMIC DNA]</scope>
    <source>
        <strain evidence="1 2">KVB11</strain>
    </source>
</reference>
<dbReference type="EMBL" id="VWSH01000004">
    <property type="protein sequence ID" value="KAA5532684.1"/>
    <property type="molecule type" value="Genomic_DNA"/>
</dbReference>